<dbReference type="InterPro" id="IPR011050">
    <property type="entry name" value="Pectin_lyase_fold/virulence"/>
</dbReference>
<proteinExistence type="predicted"/>
<dbReference type="InterPro" id="IPR012334">
    <property type="entry name" value="Pectin_lyas_fold"/>
</dbReference>
<comment type="caution">
    <text evidence="1">The sequence shown here is derived from an EMBL/GenBank/DDBJ whole genome shotgun (WGS) entry which is preliminary data.</text>
</comment>
<dbReference type="Gene3D" id="2.160.20.10">
    <property type="entry name" value="Single-stranded right-handed beta-helix, Pectin lyase-like"/>
    <property type="match status" value="1"/>
</dbReference>
<name>A0A9P8A3N6_MORAP</name>
<dbReference type="Proteomes" id="UP000717515">
    <property type="component" value="Unassembled WGS sequence"/>
</dbReference>
<dbReference type="SUPFAM" id="SSF51126">
    <property type="entry name" value="Pectin lyase-like"/>
    <property type="match status" value="1"/>
</dbReference>
<organism evidence="1 2">
    <name type="scientific">Mortierella alpina</name>
    <name type="common">Oleaginous fungus</name>
    <name type="synonym">Mortierella renispora</name>
    <dbReference type="NCBI Taxonomy" id="64518"/>
    <lineage>
        <taxon>Eukaryota</taxon>
        <taxon>Fungi</taxon>
        <taxon>Fungi incertae sedis</taxon>
        <taxon>Mucoromycota</taxon>
        <taxon>Mortierellomycotina</taxon>
        <taxon>Mortierellomycetes</taxon>
        <taxon>Mortierellales</taxon>
        <taxon>Mortierellaceae</taxon>
        <taxon>Mortierella</taxon>
    </lineage>
</organism>
<sequence length="539" mass="59791">MAHSFPLQADNSIKADISLQLSSLADWTEPDERNNIIPDFSRVGYRQGHVEIPIVPVEQTLKPSKDSQADDTDRIQDALDTVGRLPLKPIGKNGARIRGAVLLKAGTYRVAGALIINTSGVVLRGEGLDKNGTTIMATGAIQRDFILVNGMLNSSMGSTEMQRRHARTDAMSPKNVYLHKKKADTQTRPGTYIPVGSTDIPVVSTVGYSVGDRITIVRSATKEWIADIGMDKLPPRPDTKKPSLQWTPVSYKFSFERKIVAVDEATNTLTIDIPMVMSLDPKYPPARVSHLAYKHRMISDVGVENLHLVSETDPKDPEDENHGWYGVVVDNTIHGWVSSVKTSHFVSGIFASYWSRFVTIQDCAVVEPVSKPSDGGRRYQFNLSGQMGLVKRCFTNKARHDFISQGRACGPNVFVDSVGVDSNNESGPHERWTMGSLYDNVRVNILRVRQRSWMGVGQGWSGVYHVMYNCEAKSDENHFQDAPGATNWVIGFKGNVSKPMFEGKPSNMISHNHHVHPRSLYWSQLAIRKAVDVLKITIG</sequence>
<gene>
    <name evidence="1" type="ORF">KVV02_008221</name>
</gene>
<protein>
    <submittedName>
        <fullName evidence="1">Uncharacterized protein</fullName>
    </submittedName>
</protein>
<reference evidence="1" key="1">
    <citation type="submission" date="2021-07" db="EMBL/GenBank/DDBJ databases">
        <title>Draft genome of Mortierella alpina, strain LL118, isolated from an aspen leaf litter sample.</title>
        <authorList>
            <person name="Yang S."/>
            <person name="Vinatzer B.A."/>
        </authorList>
    </citation>
    <scope>NUCLEOTIDE SEQUENCE</scope>
    <source>
        <strain evidence="1">LL118</strain>
    </source>
</reference>
<accession>A0A9P8A3N6</accession>
<evidence type="ECO:0000313" key="2">
    <source>
        <dbReference type="Proteomes" id="UP000717515"/>
    </source>
</evidence>
<evidence type="ECO:0000313" key="1">
    <source>
        <dbReference type="EMBL" id="KAG9324253.1"/>
    </source>
</evidence>
<dbReference type="AlphaFoldDB" id="A0A9P8A3N6"/>
<dbReference type="EMBL" id="JAIFTL010000072">
    <property type="protein sequence ID" value="KAG9324253.1"/>
    <property type="molecule type" value="Genomic_DNA"/>
</dbReference>